<accession>A0A409WEQ7</accession>
<evidence type="ECO:0000256" key="1">
    <source>
        <dbReference type="SAM" id="MobiDB-lite"/>
    </source>
</evidence>
<feature type="compositionally biased region" description="Polar residues" evidence="1">
    <location>
        <begin position="116"/>
        <end position="128"/>
    </location>
</feature>
<protein>
    <submittedName>
        <fullName evidence="2">Uncharacterized protein</fullName>
    </submittedName>
</protein>
<organism evidence="2 3">
    <name type="scientific">Psilocybe cyanescens</name>
    <dbReference type="NCBI Taxonomy" id="93625"/>
    <lineage>
        <taxon>Eukaryota</taxon>
        <taxon>Fungi</taxon>
        <taxon>Dikarya</taxon>
        <taxon>Basidiomycota</taxon>
        <taxon>Agaricomycotina</taxon>
        <taxon>Agaricomycetes</taxon>
        <taxon>Agaricomycetidae</taxon>
        <taxon>Agaricales</taxon>
        <taxon>Agaricineae</taxon>
        <taxon>Strophariaceae</taxon>
        <taxon>Psilocybe</taxon>
    </lineage>
</organism>
<evidence type="ECO:0000313" key="2">
    <source>
        <dbReference type="EMBL" id="PPQ76994.1"/>
    </source>
</evidence>
<feature type="compositionally biased region" description="Polar residues" evidence="1">
    <location>
        <begin position="273"/>
        <end position="307"/>
    </location>
</feature>
<feature type="region of interest" description="Disordered" evidence="1">
    <location>
        <begin position="624"/>
        <end position="669"/>
    </location>
</feature>
<feature type="compositionally biased region" description="Polar residues" evidence="1">
    <location>
        <begin position="405"/>
        <end position="418"/>
    </location>
</feature>
<sequence length="941" mass="103319">MNLESVATGPSSSPVDNIVSLGQGRKVAPRSLVISPNLDALLEHEERKRAQNSNNASGAEPGTPESFQQLVSPQQSGPAGEYPGLPPPPRRVKGPKSPLSPMTGPPPWGAEERIETTTTASSSLSNPYINPAPTLDEVLLSGMGVESGNGRDGSEKVTRTLPWSPNDGSNSRQQSHPTQNIAEHVASLDLPSSSLTSQIIIAGPRSGAKLVNKSKPQDMRQADIGNAEPYALGRSPDDPSSVVNTPWRRRPLISHGQQSSISSMDSTDTSSTRPASTEENGPRLSISSTIYPGSSDNSHQHSLFNERTSYDMTRNSFMEIYSPANPAFNFGQNSPTDTTSEPLSPINFAASPVSENSFASYPIDTKPTHASKPPVPTTPKPIFSRQILKSRQTSPRSSPPPLTLYEQSPTESRLPPTTNFLDVDERADLVRKHRKLARVFGQTPRADAIAQQDTGHNSTDPSSKSRRRGAAAFNLDGLRRHSMPLSPDDVSFLSIVSPTLEGYPASRTKSKIGSAVHSGKSNDLHSHQATSQIKSSSRTSFIDLSDDEKEAPAPSSEPLEKNSTPDSPPQSLLETMSLEEQPDDERKRKRERLAKLHRFLGSRVPANLVLGIEDLEASLPAASMAPSAYRGSSSENDENSRKAWMKRRRSNSSSTSSRPEELERVKEELDDKEKAINVRRAQKMEKVFGVAPPLTLYHTRHCPSPSALAPPKSLPPLPVPVGVLSDPALPTSWNLNSNRATYIKPKTKKNHRPGTSESNKQLLPKGIDGFEDYAIHPNVRHSLIYNHYQHSLNSLNDILDRDDRESLAELHDYLNNADAPTPKADEDFSTRLDRRASIASTIKSERRRSLPARTSMISLAGSEYSITTPKAEITTFQLRRRRAAKLTQFFGVNYRELINDVLESIENGVDHEQRRGTLRAEEVEDLRSKLRNLKTKRQGLF</sequence>
<feature type="compositionally biased region" description="Polar residues" evidence="1">
    <location>
        <begin position="330"/>
        <end position="342"/>
    </location>
</feature>
<name>A0A409WEQ7_PSICY</name>
<feature type="region of interest" description="Disordered" evidence="1">
    <location>
        <begin position="503"/>
        <end position="589"/>
    </location>
</feature>
<dbReference type="OrthoDB" id="354769at2759"/>
<feature type="compositionally biased region" description="Polar residues" evidence="1">
    <location>
        <begin position="65"/>
        <end position="76"/>
    </location>
</feature>
<comment type="caution">
    <text evidence="2">The sequence shown here is derived from an EMBL/GenBank/DDBJ whole genome shotgun (WGS) entry which is preliminary data.</text>
</comment>
<dbReference type="Proteomes" id="UP000283269">
    <property type="component" value="Unassembled WGS sequence"/>
</dbReference>
<dbReference type="InParanoid" id="A0A409WEQ7"/>
<proteinExistence type="predicted"/>
<dbReference type="EMBL" id="NHYD01003445">
    <property type="protein sequence ID" value="PPQ76994.1"/>
    <property type="molecule type" value="Genomic_DNA"/>
</dbReference>
<feature type="compositionally biased region" description="Low complexity" evidence="1">
    <location>
        <begin position="259"/>
        <end position="272"/>
    </location>
</feature>
<feature type="compositionally biased region" description="Polar residues" evidence="1">
    <location>
        <begin position="161"/>
        <end position="180"/>
    </location>
</feature>
<dbReference type="AlphaFoldDB" id="A0A409WEQ7"/>
<evidence type="ECO:0000313" key="3">
    <source>
        <dbReference type="Proteomes" id="UP000283269"/>
    </source>
</evidence>
<feature type="compositionally biased region" description="Polar residues" evidence="1">
    <location>
        <begin position="561"/>
        <end position="574"/>
    </location>
</feature>
<feature type="compositionally biased region" description="Basic and acidic residues" evidence="1">
    <location>
        <begin position="658"/>
        <end position="669"/>
    </location>
</feature>
<feature type="region of interest" description="Disordered" evidence="1">
    <location>
        <begin position="1"/>
        <end position="180"/>
    </location>
</feature>
<feature type="compositionally biased region" description="Polar residues" evidence="1">
    <location>
        <begin position="527"/>
        <end position="542"/>
    </location>
</feature>
<gene>
    <name evidence="2" type="ORF">CVT25_014811</name>
</gene>
<keyword evidence="3" id="KW-1185">Reference proteome</keyword>
<feature type="region of interest" description="Disordered" evidence="1">
    <location>
        <begin position="441"/>
        <end position="468"/>
    </location>
</feature>
<reference evidence="2 3" key="1">
    <citation type="journal article" date="2018" name="Evol. Lett.">
        <title>Horizontal gene cluster transfer increased hallucinogenic mushroom diversity.</title>
        <authorList>
            <person name="Reynolds H.T."/>
            <person name="Vijayakumar V."/>
            <person name="Gluck-Thaler E."/>
            <person name="Korotkin H.B."/>
            <person name="Matheny P.B."/>
            <person name="Slot J.C."/>
        </authorList>
    </citation>
    <scope>NUCLEOTIDE SEQUENCE [LARGE SCALE GENOMIC DNA]</scope>
    <source>
        <strain evidence="2 3">2631</strain>
    </source>
</reference>
<feature type="region of interest" description="Disordered" evidence="1">
    <location>
        <begin position="328"/>
        <end position="418"/>
    </location>
</feature>
<feature type="compositionally biased region" description="Polar residues" evidence="1">
    <location>
        <begin position="451"/>
        <end position="462"/>
    </location>
</feature>
<feature type="region of interest" description="Disordered" evidence="1">
    <location>
        <begin position="207"/>
        <end position="307"/>
    </location>
</feature>